<feature type="compositionally biased region" description="Polar residues" evidence="1">
    <location>
        <begin position="128"/>
        <end position="137"/>
    </location>
</feature>
<sequence>MFAKLTSKPLSQELLDRLAGAQAKTNSKTTRYAPWLASKRPADSPYRPRRAKTIRQNLPADESASPTPTPRRENLVIPPEEPPMERDVGVPLENAEASRHSGGNEQLVQETAPQVAQAEPPLDLASPFETTSLVSPTPKTPAAEKPHDPASGSRPSTEKETDTSQPAEIPLAGQTPLCPGLVKSRQIFSERPFEGRPGPSSQRLGEGTVPATGYRGVPAAGQDVDEEFSPPPSQRACRFPWRPRGRRDKRRIGWWRS</sequence>
<protein>
    <submittedName>
        <fullName evidence="2">Uncharacterized protein</fullName>
    </submittedName>
</protein>
<accession>A0AAP0C0L0</accession>
<evidence type="ECO:0000313" key="2">
    <source>
        <dbReference type="EMBL" id="KAK8957027.1"/>
    </source>
</evidence>
<dbReference type="EMBL" id="JBBWWQ010000001">
    <property type="protein sequence ID" value="KAK8957027.1"/>
    <property type="molecule type" value="Genomic_DNA"/>
</dbReference>
<organism evidence="2 3">
    <name type="scientific">Platanthera zijinensis</name>
    <dbReference type="NCBI Taxonomy" id="2320716"/>
    <lineage>
        <taxon>Eukaryota</taxon>
        <taxon>Viridiplantae</taxon>
        <taxon>Streptophyta</taxon>
        <taxon>Embryophyta</taxon>
        <taxon>Tracheophyta</taxon>
        <taxon>Spermatophyta</taxon>
        <taxon>Magnoliopsida</taxon>
        <taxon>Liliopsida</taxon>
        <taxon>Asparagales</taxon>
        <taxon>Orchidaceae</taxon>
        <taxon>Orchidoideae</taxon>
        <taxon>Orchideae</taxon>
        <taxon>Orchidinae</taxon>
        <taxon>Platanthera</taxon>
    </lineage>
</organism>
<reference evidence="2 3" key="1">
    <citation type="journal article" date="2022" name="Nat. Plants">
        <title>Genomes of leafy and leafless Platanthera orchids illuminate the evolution of mycoheterotrophy.</title>
        <authorList>
            <person name="Li M.H."/>
            <person name="Liu K.W."/>
            <person name="Li Z."/>
            <person name="Lu H.C."/>
            <person name="Ye Q.L."/>
            <person name="Zhang D."/>
            <person name="Wang J.Y."/>
            <person name="Li Y.F."/>
            <person name="Zhong Z.M."/>
            <person name="Liu X."/>
            <person name="Yu X."/>
            <person name="Liu D.K."/>
            <person name="Tu X.D."/>
            <person name="Liu B."/>
            <person name="Hao Y."/>
            <person name="Liao X.Y."/>
            <person name="Jiang Y.T."/>
            <person name="Sun W.H."/>
            <person name="Chen J."/>
            <person name="Chen Y.Q."/>
            <person name="Ai Y."/>
            <person name="Zhai J.W."/>
            <person name="Wu S.S."/>
            <person name="Zhou Z."/>
            <person name="Hsiao Y.Y."/>
            <person name="Wu W.L."/>
            <person name="Chen Y.Y."/>
            <person name="Lin Y.F."/>
            <person name="Hsu J.L."/>
            <person name="Li C.Y."/>
            <person name="Wang Z.W."/>
            <person name="Zhao X."/>
            <person name="Zhong W.Y."/>
            <person name="Ma X.K."/>
            <person name="Ma L."/>
            <person name="Huang J."/>
            <person name="Chen G.Z."/>
            <person name="Huang M.Z."/>
            <person name="Huang L."/>
            <person name="Peng D.H."/>
            <person name="Luo Y.B."/>
            <person name="Zou S.Q."/>
            <person name="Chen S.P."/>
            <person name="Lan S."/>
            <person name="Tsai W.C."/>
            <person name="Van de Peer Y."/>
            <person name="Liu Z.J."/>
        </authorList>
    </citation>
    <scope>NUCLEOTIDE SEQUENCE [LARGE SCALE GENOMIC DNA]</scope>
    <source>
        <strain evidence="2">Lor287</strain>
    </source>
</reference>
<evidence type="ECO:0000313" key="3">
    <source>
        <dbReference type="Proteomes" id="UP001418222"/>
    </source>
</evidence>
<feature type="compositionally biased region" description="Basic residues" evidence="1">
    <location>
        <begin position="241"/>
        <end position="257"/>
    </location>
</feature>
<dbReference type="Proteomes" id="UP001418222">
    <property type="component" value="Unassembled WGS sequence"/>
</dbReference>
<keyword evidence="3" id="KW-1185">Reference proteome</keyword>
<evidence type="ECO:0000256" key="1">
    <source>
        <dbReference type="SAM" id="MobiDB-lite"/>
    </source>
</evidence>
<comment type="caution">
    <text evidence="2">The sequence shown here is derived from an EMBL/GenBank/DDBJ whole genome shotgun (WGS) entry which is preliminary data.</text>
</comment>
<feature type="region of interest" description="Disordered" evidence="1">
    <location>
        <begin position="20"/>
        <end position="257"/>
    </location>
</feature>
<name>A0AAP0C0L0_9ASPA</name>
<proteinExistence type="predicted"/>
<dbReference type="AlphaFoldDB" id="A0AAP0C0L0"/>
<gene>
    <name evidence="2" type="ORF">KSP39_PZI000308</name>
</gene>
<feature type="compositionally biased region" description="Polar residues" evidence="1">
    <location>
        <begin position="101"/>
        <end position="114"/>
    </location>
</feature>